<evidence type="ECO:0000313" key="1">
    <source>
        <dbReference type="EMBL" id="MBK1705559.1"/>
    </source>
</evidence>
<accession>A0AAJ0XA84</accession>
<dbReference type="PANTHER" id="PTHR35564">
    <property type="match status" value="1"/>
</dbReference>
<dbReference type="EMBL" id="NRSJ01000024">
    <property type="protein sequence ID" value="MBK1705559.1"/>
    <property type="molecule type" value="Genomic_DNA"/>
</dbReference>
<dbReference type="InterPro" id="IPR010732">
    <property type="entry name" value="T6SS_TssG-like"/>
</dbReference>
<gene>
    <name evidence="1" type="ORF">CKO40_13605</name>
</gene>
<name>A0AAJ0XA84_9GAMM</name>
<evidence type="ECO:0008006" key="3">
    <source>
        <dbReference type="Google" id="ProtNLM"/>
    </source>
</evidence>
<evidence type="ECO:0000313" key="2">
    <source>
        <dbReference type="Proteomes" id="UP001296776"/>
    </source>
</evidence>
<sequence length="332" mass="37413">MSDLPNPEQIHGWDFFQALRVLDCQHPELPRIGTSRWARDEPIRLGQDCSMAFAPSALSSLTQRDQEHRPRLGVAFLGLLGPNGPLPLHLTDHALERKQRFKDETFLRFLNLFEHRFLSFFYQAWARSQPAVSYDRPEQDRFGDYIASLSGLGLRSLRDRDEMQDHVKLHFAGLLLDGAKHPEGLVAILQGYFGVPAAVVELVGEWLDIAKDEQCQLGSSVTTGLLGENTIVGAAVFECQHRFRIRLGPLEISELEGFLPGQPATAALRATVRNYIGDQYHWDLQLILKRDAIPQTQLGAATARLGWTTWLGHWTTAQDAEDVIIDPHRRPG</sequence>
<reference evidence="1" key="1">
    <citation type="submission" date="2017-08" db="EMBL/GenBank/DDBJ databases">
        <authorList>
            <person name="Imhoff J.F."/>
            <person name="Rahn T."/>
            <person name="Kuenzel S."/>
            <person name="Neulinger S.C."/>
        </authorList>
    </citation>
    <scope>NUCLEOTIDE SEQUENCE</scope>
    <source>
        <strain evidence="1">DSM 11080</strain>
    </source>
</reference>
<reference evidence="1" key="2">
    <citation type="journal article" date="2020" name="Microorganisms">
        <title>Osmotic Adaptation and Compatible Solute Biosynthesis of Phototrophic Bacteria as Revealed from Genome Analyses.</title>
        <authorList>
            <person name="Imhoff J.F."/>
            <person name="Rahn T."/>
            <person name="Kunzel S."/>
            <person name="Keller A."/>
            <person name="Neulinger S.C."/>
        </authorList>
    </citation>
    <scope>NUCLEOTIDE SEQUENCE</scope>
    <source>
        <strain evidence="1">DSM 11080</strain>
    </source>
</reference>
<comment type="caution">
    <text evidence="1">The sequence shown here is derived from an EMBL/GenBank/DDBJ whole genome shotgun (WGS) entry which is preliminary data.</text>
</comment>
<dbReference type="PANTHER" id="PTHR35564:SF4">
    <property type="entry name" value="CYTOPLASMIC PROTEIN"/>
    <property type="match status" value="1"/>
</dbReference>
<protein>
    <recommendedName>
        <fullName evidence="3">Type VI secretion system baseplate subunit TssG</fullName>
    </recommendedName>
</protein>
<organism evidence="1 2">
    <name type="scientific">Halochromatium glycolicum</name>
    <dbReference type="NCBI Taxonomy" id="85075"/>
    <lineage>
        <taxon>Bacteria</taxon>
        <taxon>Pseudomonadati</taxon>
        <taxon>Pseudomonadota</taxon>
        <taxon>Gammaproteobacteria</taxon>
        <taxon>Chromatiales</taxon>
        <taxon>Chromatiaceae</taxon>
        <taxon>Halochromatium</taxon>
    </lineage>
</organism>
<dbReference type="Pfam" id="PF06996">
    <property type="entry name" value="T6SS_TssG"/>
    <property type="match status" value="1"/>
</dbReference>
<keyword evidence="2" id="KW-1185">Reference proteome</keyword>
<dbReference type="NCBIfam" id="TIGR03347">
    <property type="entry name" value="VI_chp_1"/>
    <property type="match status" value="1"/>
</dbReference>
<dbReference type="Proteomes" id="UP001296776">
    <property type="component" value="Unassembled WGS sequence"/>
</dbReference>
<dbReference type="AlphaFoldDB" id="A0AAJ0XA84"/>
<dbReference type="RefSeq" id="WP_200346781.1">
    <property type="nucleotide sequence ID" value="NZ_NRSJ01000024.1"/>
</dbReference>
<proteinExistence type="predicted"/>